<organism evidence="1 2">
    <name type="scientific">Tanacetum coccineum</name>
    <dbReference type="NCBI Taxonomy" id="301880"/>
    <lineage>
        <taxon>Eukaryota</taxon>
        <taxon>Viridiplantae</taxon>
        <taxon>Streptophyta</taxon>
        <taxon>Embryophyta</taxon>
        <taxon>Tracheophyta</taxon>
        <taxon>Spermatophyta</taxon>
        <taxon>Magnoliopsida</taxon>
        <taxon>eudicotyledons</taxon>
        <taxon>Gunneridae</taxon>
        <taxon>Pentapetalae</taxon>
        <taxon>asterids</taxon>
        <taxon>campanulids</taxon>
        <taxon>Asterales</taxon>
        <taxon>Asteraceae</taxon>
        <taxon>Asteroideae</taxon>
        <taxon>Anthemideae</taxon>
        <taxon>Anthemidinae</taxon>
        <taxon>Tanacetum</taxon>
    </lineage>
</organism>
<gene>
    <name evidence="1" type="ORF">Tco_0922588</name>
</gene>
<sequence>MTGHINGKPVIVLVDSRSQYAVLIMQNTSYYLEEQIRRLDYRSQYDVLSGKVNTLNPTGGYDVSVDLSEQDT</sequence>
<dbReference type="Proteomes" id="UP001151760">
    <property type="component" value="Unassembled WGS sequence"/>
</dbReference>
<evidence type="ECO:0000313" key="2">
    <source>
        <dbReference type="Proteomes" id="UP001151760"/>
    </source>
</evidence>
<keyword evidence="2" id="KW-1185">Reference proteome</keyword>
<reference evidence="1" key="2">
    <citation type="submission" date="2022-01" db="EMBL/GenBank/DDBJ databases">
        <authorList>
            <person name="Yamashiro T."/>
            <person name="Shiraishi A."/>
            <person name="Satake H."/>
            <person name="Nakayama K."/>
        </authorList>
    </citation>
    <scope>NUCLEOTIDE SEQUENCE</scope>
</reference>
<dbReference type="EMBL" id="BQNB010014769">
    <property type="protein sequence ID" value="GJT32169.1"/>
    <property type="molecule type" value="Genomic_DNA"/>
</dbReference>
<comment type="caution">
    <text evidence="1">The sequence shown here is derived from an EMBL/GenBank/DDBJ whole genome shotgun (WGS) entry which is preliminary data.</text>
</comment>
<protein>
    <submittedName>
        <fullName evidence="1">Uncharacterized protein</fullName>
    </submittedName>
</protein>
<evidence type="ECO:0000313" key="1">
    <source>
        <dbReference type="EMBL" id="GJT32169.1"/>
    </source>
</evidence>
<reference evidence="1" key="1">
    <citation type="journal article" date="2022" name="Int. J. Mol. Sci.">
        <title>Draft Genome of Tanacetum Coccineum: Genomic Comparison of Closely Related Tanacetum-Family Plants.</title>
        <authorList>
            <person name="Yamashiro T."/>
            <person name="Shiraishi A."/>
            <person name="Nakayama K."/>
            <person name="Satake H."/>
        </authorList>
    </citation>
    <scope>NUCLEOTIDE SEQUENCE</scope>
</reference>
<accession>A0ABQ5D5S6</accession>
<name>A0ABQ5D5S6_9ASTR</name>
<proteinExistence type="predicted"/>